<dbReference type="PANTHER" id="PTHR11732">
    <property type="entry name" value="ALDO/KETO REDUCTASE"/>
    <property type="match status" value="1"/>
</dbReference>
<protein>
    <submittedName>
        <fullName evidence="1">Putative oxidoreductase</fullName>
    </submittedName>
</protein>
<organism evidence="1 2">
    <name type="scientific">Thelohanellus kitauei</name>
    <name type="common">Myxosporean</name>
    <dbReference type="NCBI Taxonomy" id="669202"/>
    <lineage>
        <taxon>Eukaryota</taxon>
        <taxon>Metazoa</taxon>
        <taxon>Cnidaria</taxon>
        <taxon>Myxozoa</taxon>
        <taxon>Myxosporea</taxon>
        <taxon>Bivalvulida</taxon>
        <taxon>Platysporina</taxon>
        <taxon>Myxobolidae</taxon>
        <taxon>Thelohanellus</taxon>
    </lineage>
</organism>
<dbReference type="AlphaFoldDB" id="A0A0C2MHJ6"/>
<dbReference type="Proteomes" id="UP000031668">
    <property type="component" value="Unassembled WGS sequence"/>
</dbReference>
<dbReference type="InterPro" id="IPR036812">
    <property type="entry name" value="NAD(P)_OxRdtase_dom_sf"/>
</dbReference>
<dbReference type="GO" id="GO:0016491">
    <property type="term" value="F:oxidoreductase activity"/>
    <property type="evidence" value="ECO:0007669"/>
    <property type="project" value="InterPro"/>
</dbReference>
<accession>A0A0C2MHJ6</accession>
<evidence type="ECO:0000313" key="1">
    <source>
        <dbReference type="EMBL" id="KII61126.1"/>
    </source>
</evidence>
<evidence type="ECO:0000313" key="2">
    <source>
        <dbReference type="Proteomes" id="UP000031668"/>
    </source>
</evidence>
<dbReference type="EMBL" id="JWZT01005379">
    <property type="protein sequence ID" value="KII61126.1"/>
    <property type="molecule type" value="Genomic_DNA"/>
</dbReference>
<proteinExistence type="predicted"/>
<dbReference type="InterPro" id="IPR020471">
    <property type="entry name" value="AKR"/>
</dbReference>
<dbReference type="InterPro" id="IPR018170">
    <property type="entry name" value="Aldo/ket_reductase_CS"/>
</dbReference>
<keyword evidence="2" id="KW-1185">Reference proteome</keyword>
<dbReference type="OrthoDB" id="416253at2759"/>
<name>A0A0C2MHJ6_THEKT</name>
<reference evidence="1 2" key="1">
    <citation type="journal article" date="2014" name="Genome Biol. Evol.">
        <title>The genome of the myxosporean Thelohanellus kitauei shows adaptations to nutrient acquisition within its fish host.</title>
        <authorList>
            <person name="Yang Y."/>
            <person name="Xiong J."/>
            <person name="Zhou Z."/>
            <person name="Huo F."/>
            <person name="Miao W."/>
            <person name="Ran C."/>
            <person name="Liu Y."/>
            <person name="Zhang J."/>
            <person name="Feng J."/>
            <person name="Wang M."/>
            <person name="Wang M."/>
            <person name="Wang L."/>
            <person name="Yao B."/>
        </authorList>
    </citation>
    <scope>NUCLEOTIDE SEQUENCE [LARGE SCALE GENOMIC DNA]</scope>
    <source>
        <strain evidence="1">Wuqing</strain>
    </source>
</reference>
<dbReference type="Gene3D" id="3.20.20.100">
    <property type="entry name" value="NADP-dependent oxidoreductase domain"/>
    <property type="match status" value="1"/>
</dbReference>
<dbReference type="SUPFAM" id="SSF51430">
    <property type="entry name" value="NAD(P)-linked oxidoreductase"/>
    <property type="match status" value="1"/>
</dbReference>
<sequence length="117" mass="13472">MVRLAETGKVKRIGVSNFTKKKLQWILDEDEKLANIQGMMKDTFKWKFINIFPQNEVIDSLKDLRIVVSSYCPLDAPNTEFKYINKTTTHIPKLLDDPLIIKIAINHMATPAQILSK</sequence>
<gene>
    <name evidence="1" type="ORF">RF11_05846</name>
</gene>
<dbReference type="PROSITE" id="PS00062">
    <property type="entry name" value="ALDOKETO_REDUCTASE_2"/>
    <property type="match status" value="1"/>
</dbReference>
<dbReference type="PRINTS" id="PR00069">
    <property type="entry name" value="ALDKETRDTASE"/>
</dbReference>
<comment type="caution">
    <text evidence="1">The sequence shown here is derived from an EMBL/GenBank/DDBJ whole genome shotgun (WGS) entry which is preliminary data.</text>
</comment>